<evidence type="ECO:0000256" key="1">
    <source>
        <dbReference type="SAM" id="SignalP"/>
    </source>
</evidence>
<dbReference type="InterPro" id="IPR013097">
    <property type="entry name" value="Dabb"/>
</dbReference>
<evidence type="ECO:0000313" key="4">
    <source>
        <dbReference type="Proteomes" id="UP000619457"/>
    </source>
</evidence>
<evidence type="ECO:0000259" key="2">
    <source>
        <dbReference type="PROSITE" id="PS51502"/>
    </source>
</evidence>
<dbReference type="InterPro" id="IPR019546">
    <property type="entry name" value="TAT_signal_bac_arc"/>
</dbReference>
<gene>
    <name evidence="3" type="ORF">GCM10007049_24480</name>
</gene>
<accession>A0A918UST4</accession>
<comment type="caution">
    <text evidence="3">The sequence shown here is derived from an EMBL/GenBank/DDBJ whole genome shotgun (WGS) entry which is preliminary data.</text>
</comment>
<feature type="signal peptide" evidence="1">
    <location>
        <begin position="1"/>
        <end position="26"/>
    </location>
</feature>
<dbReference type="PROSITE" id="PS51318">
    <property type="entry name" value="TAT"/>
    <property type="match status" value="1"/>
</dbReference>
<sequence length="132" mass="15366">MKTRRSFLQKLGLAGAGALVVQSAQAEEDRGRSFMIHQVYFWLKDPQNDMKSFMKGCENLIKIDSIQKAYIGVPAATERREVVDHSFHVSLTVHFKSIEDHNIYQFHEDHTKFVANHEDKWKKVQVYDSKID</sequence>
<dbReference type="NCBIfam" id="TIGR01409">
    <property type="entry name" value="TAT_signal_seq"/>
    <property type="match status" value="1"/>
</dbReference>
<dbReference type="AlphaFoldDB" id="A0A918UST4"/>
<dbReference type="InterPro" id="IPR011008">
    <property type="entry name" value="Dimeric_a/b-barrel"/>
</dbReference>
<dbReference type="InterPro" id="IPR006311">
    <property type="entry name" value="TAT_signal"/>
</dbReference>
<dbReference type="EMBL" id="BMWX01000004">
    <property type="protein sequence ID" value="GGZ30702.1"/>
    <property type="molecule type" value="Genomic_DNA"/>
</dbReference>
<dbReference type="RefSeq" id="WP_018474648.1">
    <property type="nucleotide sequence ID" value="NZ_BMWX01000004.1"/>
</dbReference>
<dbReference type="PROSITE" id="PS51502">
    <property type="entry name" value="S_R_A_B_BARREL"/>
    <property type="match status" value="1"/>
</dbReference>
<feature type="domain" description="Stress-response A/B barrel" evidence="2">
    <location>
        <begin position="35"/>
        <end position="129"/>
    </location>
</feature>
<dbReference type="Pfam" id="PF07876">
    <property type="entry name" value="Dabb"/>
    <property type="match status" value="1"/>
</dbReference>
<keyword evidence="1" id="KW-0732">Signal</keyword>
<dbReference type="Proteomes" id="UP000619457">
    <property type="component" value="Unassembled WGS sequence"/>
</dbReference>
<reference evidence="3" key="1">
    <citation type="journal article" date="2014" name="Int. J. Syst. Evol. Microbiol.">
        <title>Complete genome sequence of Corynebacterium casei LMG S-19264T (=DSM 44701T), isolated from a smear-ripened cheese.</title>
        <authorList>
            <consortium name="US DOE Joint Genome Institute (JGI-PGF)"/>
            <person name="Walter F."/>
            <person name="Albersmeier A."/>
            <person name="Kalinowski J."/>
            <person name="Ruckert C."/>
        </authorList>
    </citation>
    <scope>NUCLEOTIDE SEQUENCE</scope>
    <source>
        <strain evidence="3">KCTC 12368</strain>
    </source>
</reference>
<organism evidence="3 4">
    <name type="scientific">Echinicola pacifica</name>
    <dbReference type="NCBI Taxonomy" id="346377"/>
    <lineage>
        <taxon>Bacteria</taxon>
        <taxon>Pseudomonadati</taxon>
        <taxon>Bacteroidota</taxon>
        <taxon>Cytophagia</taxon>
        <taxon>Cytophagales</taxon>
        <taxon>Cyclobacteriaceae</taxon>
        <taxon>Echinicola</taxon>
    </lineage>
</organism>
<dbReference type="SMART" id="SM00886">
    <property type="entry name" value="Dabb"/>
    <property type="match status" value="1"/>
</dbReference>
<reference evidence="3" key="2">
    <citation type="submission" date="2020-09" db="EMBL/GenBank/DDBJ databases">
        <authorList>
            <person name="Sun Q."/>
            <person name="Kim S."/>
        </authorList>
    </citation>
    <scope>NUCLEOTIDE SEQUENCE</scope>
    <source>
        <strain evidence="3">KCTC 12368</strain>
    </source>
</reference>
<keyword evidence="4" id="KW-1185">Reference proteome</keyword>
<evidence type="ECO:0000313" key="3">
    <source>
        <dbReference type="EMBL" id="GGZ30702.1"/>
    </source>
</evidence>
<name>A0A918UST4_9BACT</name>
<feature type="chain" id="PRO_5037847319" evidence="1">
    <location>
        <begin position="27"/>
        <end position="132"/>
    </location>
</feature>
<dbReference type="Gene3D" id="3.30.70.100">
    <property type="match status" value="1"/>
</dbReference>
<protein>
    <submittedName>
        <fullName evidence="3">DabB protein</fullName>
    </submittedName>
</protein>
<dbReference type="SUPFAM" id="SSF54909">
    <property type="entry name" value="Dimeric alpha+beta barrel"/>
    <property type="match status" value="1"/>
</dbReference>
<proteinExistence type="predicted"/>